<evidence type="ECO:0000256" key="3">
    <source>
        <dbReference type="ARBA" id="ARBA00022833"/>
    </source>
</evidence>
<name>A0ABR1ISV4_9AGAR</name>
<keyword evidence="7" id="KW-1185">Reference proteome</keyword>
<evidence type="ECO:0000313" key="6">
    <source>
        <dbReference type="EMBL" id="KAK7437249.1"/>
    </source>
</evidence>
<dbReference type="Gene3D" id="6.10.140.2220">
    <property type="match status" value="1"/>
</dbReference>
<reference evidence="6 7" key="1">
    <citation type="submission" date="2024-01" db="EMBL/GenBank/DDBJ databases">
        <title>A draft genome for the cacao thread blight pathogen Marasmiellus scandens.</title>
        <authorList>
            <person name="Baruah I.K."/>
            <person name="Leung J."/>
            <person name="Bukari Y."/>
            <person name="Amoako-Attah I."/>
            <person name="Meinhardt L.W."/>
            <person name="Bailey B.A."/>
            <person name="Cohen S.P."/>
        </authorList>
    </citation>
    <scope>NUCLEOTIDE SEQUENCE [LARGE SCALE GENOMIC DNA]</scope>
    <source>
        <strain evidence="6 7">GH-19</strain>
    </source>
</reference>
<gene>
    <name evidence="6" type="ORF">VKT23_018690</name>
</gene>
<evidence type="ECO:0000256" key="4">
    <source>
        <dbReference type="PROSITE-ProRule" id="PRU00134"/>
    </source>
</evidence>
<proteinExistence type="predicted"/>
<keyword evidence="3" id="KW-0862">Zinc</keyword>
<feature type="domain" description="MYND-type" evidence="5">
    <location>
        <begin position="245"/>
        <end position="287"/>
    </location>
</feature>
<dbReference type="EMBL" id="JBANRG010000087">
    <property type="protein sequence ID" value="KAK7437249.1"/>
    <property type="molecule type" value="Genomic_DNA"/>
</dbReference>
<organism evidence="6 7">
    <name type="scientific">Marasmiellus scandens</name>
    <dbReference type="NCBI Taxonomy" id="2682957"/>
    <lineage>
        <taxon>Eukaryota</taxon>
        <taxon>Fungi</taxon>
        <taxon>Dikarya</taxon>
        <taxon>Basidiomycota</taxon>
        <taxon>Agaricomycotina</taxon>
        <taxon>Agaricomycetes</taxon>
        <taxon>Agaricomycetidae</taxon>
        <taxon>Agaricales</taxon>
        <taxon>Marasmiineae</taxon>
        <taxon>Omphalotaceae</taxon>
        <taxon>Marasmiellus</taxon>
    </lineage>
</organism>
<evidence type="ECO:0000256" key="1">
    <source>
        <dbReference type="ARBA" id="ARBA00022723"/>
    </source>
</evidence>
<comment type="caution">
    <text evidence="6">The sequence shown here is derived from an EMBL/GenBank/DDBJ whole genome shotgun (WGS) entry which is preliminary data.</text>
</comment>
<dbReference type="InterPro" id="IPR002893">
    <property type="entry name" value="Znf_MYND"/>
</dbReference>
<keyword evidence="2 4" id="KW-0863">Zinc-finger</keyword>
<dbReference type="PROSITE" id="PS50865">
    <property type="entry name" value="ZF_MYND_2"/>
    <property type="match status" value="1"/>
</dbReference>
<protein>
    <recommendedName>
        <fullName evidence="5">MYND-type domain-containing protein</fullName>
    </recommendedName>
</protein>
<dbReference type="Proteomes" id="UP001498398">
    <property type="component" value="Unassembled WGS sequence"/>
</dbReference>
<dbReference type="Pfam" id="PF01753">
    <property type="entry name" value="zf-MYND"/>
    <property type="match status" value="1"/>
</dbReference>
<evidence type="ECO:0000256" key="2">
    <source>
        <dbReference type="ARBA" id="ARBA00022771"/>
    </source>
</evidence>
<evidence type="ECO:0000259" key="5">
    <source>
        <dbReference type="PROSITE" id="PS50865"/>
    </source>
</evidence>
<dbReference type="SUPFAM" id="SSF144232">
    <property type="entry name" value="HIT/MYND zinc finger-like"/>
    <property type="match status" value="1"/>
</dbReference>
<sequence>MHNDSWGIQFSEVMLEDRAWSAHVFLKPFMDVIKQSKQTRSTNMDILSPLIVHFVFFVTCYCSSIEAHANLVKHDSPRWIATLLSRLAFHLPDSLDRLEPAQQDLSLTVLRGSVEYITYAIETFGYKVVQQVLDHRIITSVSRCLRSVAKWAAHDLEASHQLVYQDLEALFIKLFEQLTVYSTYISVIRPLHKALVDVGRDGILNVACTEKLKNTLMSFLQTVTARMEDRAYFDEEMKTANSCENFWCPRGRVCDGSILQCSGCRKALYCSRECQKAGWVQRHRSECKTMRQEFSEGELAYFNMHQALSRRQHLYQHSIFHNEIGRHREKVLELLQHRPIPPTSTVMPDNAPMIHLDFRHGSGVRLRLATWAEVRREGNLPELAPPQIQQLLSPELVPVYGEFSCGSIFEGQHHLEAVLGFK</sequence>
<accession>A0ABR1ISV4</accession>
<keyword evidence="1" id="KW-0479">Metal-binding</keyword>
<evidence type="ECO:0000313" key="7">
    <source>
        <dbReference type="Proteomes" id="UP001498398"/>
    </source>
</evidence>